<accession>A0AAX3EDT1</accession>
<organism evidence="1 2">
    <name type="scientific">Paenarthrobacter ureafaciens</name>
    <dbReference type="NCBI Taxonomy" id="37931"/>
    <lineage>
        <taxon>Bacteria</taxon>
        <taxon>Bacillati</taxon>
        <taxon>Actinomycetota</taxon>
        <taxon>Actinomycetes</taxon>
        <taxon>Micrococcales</taxon>
        <taxon>Micrococcaceae</taxon>
        <taxon>Paenarthrobacter</taxon>
    </lineage>
</organism>
<protein>
    <submittedName>
        <fullName evidence="1">Uncharacterized protein</fullName>
    </submittedName>
</protein>
<gene>
    <name evidence="1" type="ORF">NL394_13320</name>
</gene>
<dbReference type="EMBL" id="CP101185">
    <property type="protein sequence ID" value="UYV96060.1"/>
    <property type="molecule type" value="Genomic_DNA"/>
</dbReference>
<dbReference type="AlphaFoldDB" id="A0AAX3EDT1"/>
<sequence>MTDTITPAFLDITKDSGPAVQETLFPSTERHRILGGKSARMLRRGDRVALRDLNPDLDGGTAVVEQVRPSVGSTVHVLTTGGDAHLVRGSRLVLVARGPKQP</sequence>
<proteinExistence type="predicted"/>
<evidence type="ECO:0000313" key="1">
    <source>
        <dbReference type="EMBL" id="UYV96060.1"/>
    </source>
</evidence>
<reference evidence="1" key="1">
    <citation type="submission" date="2022-07" db="EMBL/GenBank/DDBJ databases">
        <authorList>
            <person name="Wu T."/>
        </authorList>
    </citation>
    <scope>NUCLEOTIDE SEQUENCE</scope>
    <source>
        <strain evidence="1">SD-1</strain>
    </source>
</reference>
<dbReference type="RefSeq" id="WP_069695068.1">
    <property type="nucleotide sequence ID" value="NZ_CP043010.1"/>
</dbReference>
<keyword evidence="2" id="KW-1185">Reference proteome</keyword>
<name>A0AAX3EDT1_PAEUR</name>
<evidence type="ECO:0000313" key="2">
    <source>
        <dbReference type="Proteomes" id="UP001163293"/>
    </source>
</evidence>
<dbReference type="Proteomes" id="UP001163293">
    <property type="component" value="Chromosome"/>
</dbReference>